<dbReference type="PANTHER" id="PTHR11432:SF3">
    <property type="entry name" value="NADH-UBIQUINONE OXIDOREDUCTASE CHAIN 1"/>
    <property type="match status" value="1"/>
</dbReference>
<protein>
    <recommendedName>
        <fullName evidence="3 8">NADH-ubiquinone oxidoreductase chain 1</fullName>
        <ecNumber evidence="8">7.1.1.2</ecNumber>
    </recommendedName>
</protein>
<gene>
    <name evidence="10" type="primary">nad1</name>
</gene>
<proteinExistence type="inferred from homology"/>
<dbReference type="EC" id="7.1.1.2" evidence="8"/>
<evidence type="ECO:0000256" key="5">
    <source>
        <dbReference type="ARBA" id="ARBA00022989"/>
    </source>
</evidence>
<dbReference type="Pfam" id="PF00146">
    <property type="entry name" value="NADHdh"/>
    <property type="match status" value="1"/>
</dbReference>
<dbReference type="AlphaFoldDB" id="A0A0K0LG88"/>
<dbReference type="InterPro" id="IPR001694">
    <property type="entry name" value="NADH_UbQ_OxRdtase_su1/FPO"/>
</dbReference>
<evidence type="ECO:0000256" key="4">
    <source>
        <dbReference type="ARBA" id="ARBA00022692"/>
    </source>
</evidence>
<comment type="subcellular location">
    <subcellularLocation>
        <location evidence="1">Membrane</location>
        <topology evidence="1">Multi-pass membrane protein</topology>
    </subcellularLocation>
    <subcellularLocation>
        <location evidence="7">Mitochondrion inner membrane</location>
        <topology evidence="7">Multi-pass membrane protein</topology>
    </subcellularLocation>
</comment>
<comment type="catalytic activity">
    <reaction evidence="8">
        <text>a ubiquinone + NADH + 5 H(+)(in) = a ubiquinol + NAD(+) + 4 H(+)(out)</text>
        <dbReference type="Rhea" id="RHEA:29091"/>
        <dbReference type="Rhea" id="RHEA-COMP:9565"/>
        <dbReference type="Rhea" id="RHEA-COMP:9566"/>
        <dbReference type="ChEBI" id="CHEBI:15378"/>
        <dbReference type="ChEBI" id="CHEBI:16389"/>
        <dbReference type="ChEBI" id="CHEBI:17976"/>
        <dbReference type="ChEBI" id="CHEBI:57540"/>
        <dbReference type="ChEBI" id="CHEBI:57945"/>
        <dbReference type="EC" id="7.1.1.2"/>
    </reaction>
</comment>
<evidence type="ECO:0000256" key="2">
    <source>
        <dbReference type="ARBA" id="ARBA00010535"/>
    </source>
</evidence>
<evidence type="ECO:0000256" key="6">
    <source>
        <dbReference type="ARBA" id="ARBA00023136"/>
    </source>
</evidence>
<comment type="similarity">
    <text evidence="2 7">Belongs to the complex I subunit 1 family.</text>
</comment>
<feature type="transmembrane region" description="Helical" evidence="9">
    <location>
        <begin position="7"/>
        <end position="28"/>
    </location>
</feature>
<keyword evidence="8 10" id="KW-0496">Mitochondrion</keyword>
<evidence type="ECO:0000313" key="10">
    <source>
        <dbReference type="EMBL" id="AJA32733.1"/>
    </source>
</evidence>
<feature type="transmembrane region" description="Helical" evidence="9">
    <location>
        <begin position="77"/>
        <end position="98"/>
    </location>
</feature>
<organism evidence="10">
    <name type="scientific">Paragonimus westermani complex sp. type 1</name>
    <dbReference type="NCBI Taxonomy" id="1586379"/>
    <lineage>
        <taxon>Eukaryota</taxon>
        <taxon>Metazoa</taxon>
        <taxon>Spiralia</taxon>
        <taxon>Lophotrochozoa</taxon>
        <taxon>Platyhelminthes</taxon>
        <taxon>Trematoda</taxon>
        <taxon>Digenea</taxon>
        <taxon>Plagiorchiida</taxon>
        <taxon>Troglotremata</taxon>
        <taxon>Troglotrematidae</taxon>
        <taxon>Paragonimus</taxon>
    </lineage>
</organism>
<evidence type="ECO:0000256" key="7">
    <source>
        <dbReference type="RuleBase" id="RU000471"/>
    </source>
</evidence>
<evidence type="ECO:0000256" key="9">
    <source>
        <dbReference type="SAM" id="Phobius"/>
    </source>
</evidence>
<dbReference type="GO" id="GO:0009060">
    <property type="term" value="P:aerobic respiration"/>
    <property type="evidence" value="ECO:0007669"/>
    <property type="project" value="TreeGrafter"/>
</dbReference>
<dbReference type="EMBL" id="KM280646">
    <property type="protein sequence ID" value="AJA32733.1"/>
    <property type="molecule type" value="Genomic_DNA"/>
</dbReference>
<accession>A0A0K0LG88</accession>
<keyword evidence="6 9" id="KW-0472">Membrane</keyword>
<keyword evidence="7" id="KW-0520">NAD</keyword>
<keyword evidence="8" id="KW-0830">Ubiquinone</keyword>
<feature type="transmembrane region" description="Helical" evidence="9">
    <location>
        <begin position="246"/>
        <end position="267"/>
    </location>
</feature>
<reference evidence="10" key="1">
    <citation type="submission" date="2014-08" db="EMBL/GenBank/DDBJ databases">
        <title>DNA barcoding of Bradysia (Diptera: Sciaridae) for detection of the immature stages on agricultural crops.</title>
        <authorList>
            <person name="Shin S."/>
            <person name="Jung S."/>
            <person name="Heller K."/>
            <person name="Menzel F."/>
            <person name="Hong T.-K."/>
            <person name="Lee H."/>
            <person name="Lee S."/>
        </authorList>
    </citation>
    <scope>NUCLEOTIDE SEQUENCE</scope>
    <source>
        <strain evidence="10">A_ap_m1</strain>
    </source>
</reference>
<feature type="transmembrane region" description="Helical" evidence="9">
    <location>
        <begin position="279"/>
        <end position="300"/>
    </location>
</feature>
<keyword evidence="5 9" id="KW-1133">Transmembrane helix</keyword>
<evidence type="ECO:0000256" key="1">
    <source>
        <dbReference type="ARBA" id="ARBA00004141"/>
    </source>
</evidence>
<evidence type="ECO:0000256" key="3">
    <source>
        <dbReference type="ARBA" id="ARBA00021009"/>
    </source>
</evidence>
<dbReference type="PANTHER" id="PTHR11432">
    <property type="entry name" value="NADH DEHYDROGENASE SUBUNIT 1"/>
    <property type="match status" value="1"/>
</dbReference>
<sequence>MVSLLTGGYLFLSSLLSFSLILLFVAFFILGERKLLGYMQFRKGPNKVGMAGLLQSFADLLKLVIKFKVSLFQGRSWLSWWGVYILVFLGCFYCVFFSHSYSGMNAGNGLLWLLVVTSVTGYSLLSVGWGSYNKYALLSCLRSAFSSVTFEACFMCVVLLSAVVGGSYSLELYLSSSFLNCLVLPLCYTLWLVGILCECNRTPLDYAEAESELVSGLNTEYCNVPFTCLFACEYLIMFIFSWLGGVIFWGGVAVLAMSIFHVAFFVWSRGTLPRIRYDYFVQFMWKWAVLVLVFSFFLVVA</sequence>
<evidence type="ECO:0000256" key="8">
    <source>
        <dbReference type="RuleBase" id="RU000473"/>
    </source>
</evidence>
<dbReference type="GO" id="GO:0008137">
    <property type="term" value="F:NADH dehydrogenase (ubiquinone) activity"/>
    <property type="evidence" value="ECO:0007669"/>
    <property type="project" value="UniProtKB-EC"/>
</dbReference>
<feature type="transmembrane region" description="Helical" evidence="9">
    <location>
        <begin position="144"/>
        <end position="165"/>
    </location>
</feature>
<dbReference type="GO" id="GO:0005743">
    <property type="term" value="C:mitochondrial inner membrane"/>
    <property type="evidence" value="ECO:0007669"/>
    <property type="project" value="UniProtKB-SubCell"/>
</dbReference>
<dbReference type="GO" id="GO:0003954">
    <property type="term" value="F:NADH dehydrogenase activity"/>
    <property type="evidence" value="ECO:0007669"/>
    <property type="project" value="TreeGrafter"/>
</dbReference>
<geneLocation type="mitochondrion" evidence="10"/>
<name>A0A0K0LG88_9TREM</name>
<feature type="transmembrane region" description="Helical" evidence="9">
    <location>
        <begin position="110"/>
        <end position="132"/>
    </location>
</feature>
<feature type="transmembrane region" description="Helical" evidence="9">
    <location>
        <begin position="177"/>
        <end position="200"/>
    </location>
</feature>
<keyword evidence="4 7" id="KW-0812">Transmembrane</keyword>